<dbReference type="Proteomes" id="UP000177169">
    <property type="component" value="Unassembled WGS sequence"/>
</dbReference>
<dbReference type="Gene3D" id="3.30.700.10">
    <property type="entry name" value="Glycoprotein, Type 4 Pilin"/>
    <property type="match status" value="1"/>
</dbReference>
<sequence>MKPFTKKELISVLIILSVVFLVTLNNMIIALRRSRDSTRKQDMGSVSDALHRYYQDFGFFPPSSAGMIKACKGDNFETILGELKESSGFDRTKFFDGLRGCVWGKDSFSDLFDPSYEPYLKVFPQDPKSGEGFSYIYISNTARFQLYSSLEGNQDEAGYDSDIVKRNLLCGVKICIYGKSFTDTPLNRSIEEYEAELLEKQKSGRP</sequence>
<protein>
    <recommendedName>
        <fullName evidence="4">Type II secretion system protein GspG C-terminal domain-containing protein</fullName>
    </recommendedName>
</protein>
<dbReference type="EMBL" id="MGGR01000007">
    <property type="protein sequence ID" value="OGM34312.1"/>
    <property type="molecule type" value="Genomic_DNA"/>
</dbReference>
<dbReference type="AlphaFoldDB" id="A0A1F7Z3W5"/>
<name>A0A1F7Z3W5_9BACT</name>
<gene>
    <name evidence="2" type="ORF">A3D01_00890</name>
</gene>
<feature type="transmembrane region" description="Helical" evidence="1">
    <location>
        <begin position="12"/>
        <end position="31"/>
    </location>
</feature>
<reference evidence="2 3" key="1">
    <citation type="journal article" date="2016" name="Nat. Commun.">
        <title>Thousands of microbial genomes shed light on interconnected biogeochemical processes in an aquifer system.</title>
        <authorList>
            <person name="Anantharaman K."/>
            <person name="Brown C.T."/>
            <person name="Hug L.A."/>
            <person name="Sharon I."/>
            <person name="Castelle C.J."/>
            <person name="Probst A.J."/>
            <person name="Thomas B.C."/>
            <person name="Singh A."/>
            <person name="Wilkins M.J."/>
            <person name="Karaoz U."/>
            <person name="Brodie E.L."/>
            <person name="Williams K.H."/>
            <person name="Hubbard S.S."/>
            <person name="Banfield J.F."/>
        </authorList>
    </citation>
    <scope>NUCLEOTIDE SEQUENCE [LARGE SCALE GENOMIC DNA]</scope>
</reference>
<evidence type="ECO:0008006" key="4">
    <source>
        <dbReference type="Google" id="ProtNLM"/>
    </source>
</evidence>
<proteinExistence type="predicted"/>
<evidence type="ECO:0000256" key="1">
    <source>
        <dbReference type="SAM" id="Phobius"/>
    </source>
</evidence>
<dbReference type="STRING" id="1802505.A3D01_00890"/>
<evidence type="ECO:0000313" key="2">
    <source>
        <dbReference type="EMBL" id="OGM34312.1"/>
    </source>
</evidence>
<dbReference type="SUPFAM" id="SSF54523">
    <property type="entry name" value="Pili subunits"/>
    <property type="match status" value="1"/>
</dbReference>
<accession>A0A1F7Z3W5</accession>
<organism evidence="2 3">
    <name type="scientific">Candidatus Woesebacteria bacterium RIFCSPHIGHO2_02_FULL_39_13</name>
    <dbReference type="NCBI Taxonomy" id="1802505"/>
    <lineage>
        <taxon>Bacteria</taxon>
        <taxon>Candidatus Woeseibacteriota</taxon>
    </lineage>
</organism>
<keyword evidence="1" id="KW-0472">Membrane</keyword>
<dbReference type="InterPro" id="IPR045584">
    <property type="entry name" value="Pilin-like"/>
</dbReference>
<keyword evidence="1" id="KW-0812">Transmembrane</keyword>
<evidence type="ECO:0000313" key="3">
    <source>
        <dbReference type="Proteomes" id="UP000177169"/>
    </source>
</evidence>
<comment type="caution">
    <text evidence="2">The sequence shown here is derived from an EMBL/GenBank/DDBJ whole genome shotgun (WGS) entry which is preliminary data.</text>
</comment>
<keyword evidence="1" id="KW-1133">Transmembrane helix</keyword>